<organism evidence="1 2">
    <name type="scientific">Halobacteriovorax marinus</name>
    <dbReference type="NCBI Taxonomy" id="97084"/>
    <lineage>
        <taxon>Bacteria</taxon>
        <taxon>Pseudomonadati</taxon>
        <taxon>Bdellovibrionota</taxon>
        <taxon>Bacteriovoracia</taxon>
        <taxon>Bacteriovoracales</taxon>
        <taxon>Halobacteriovoraceae</taxon>
        <taxon>Halobacteriovorax</taxon>
    </lineage>
</organism>
<dbReference type="AlphaFoldDB" id="A0A1Y5F242"/>
<dbReference type="Proteomes" id="UP000196531">
    <property type="component" value="Unassembled WGS sequence"/>
</dbReference>
<name>A0A1Y5F242_9BACT</name>
<protein>
    <submittedName>
        <fullName evidence="1">Uncharacterized protein</fullName>
    </submittedName>
</protein>
<reference evidence="2" key="1">
    <citation type="journal article" date="2017" name="Proc. Natl. Acad. Sci. U.S.A.">
        <title>Simulation of Deepwater Horizon oil plume reveals substrate specialization within a complex community of hydrocarbon-degraders.</title>
        <authorList>
            <person name="Hu P."/>
            <person name="Dubinsky E.A."/>
            <person name="Probst A.J."/>
            <person name="Wang J."/>
            <person name="Sieber C.M.K."/>
            <person name="Tom L.M."/>
            <person name="Gardinali P."/>
            <person name="Banfield J.F."/>
            <person name="Atlas R.M."/>
            <person name="Andersen G.L."/>
        </authorList>
    </citation>
    <scope>NUCLEOTIDE SEQUENCE [LARGE SCALE GENOMIC DNA]</scope>
</reference>
<evidence type="ECO:0000313" key="2">
    <source>
        <dbReference type="Proteomes" id="UP000196531"/>
    </source>
</evidence>
<evidence type="ECO:0000313" key="1">
    <source>
        <dbReference type="EMBL" id="OUR93095.1"/>
    </source>
</evidence>
<sequence length="100" mass="11055">MNIKEELCCHACGKTLDLEANSKILRSDECPYCYAGLHCCKMCGFYDTSTYNECRESNADRILEKEKSNFCDYFVLKGGGGNGGNGKDNLLDAANSLFKS</sequence>
<comment type="caution">
    <text evidence="1">The sequence shown here is derived from an EMBL/GenBank/DDBJ whole genome shotgun (WGS) entry which is preliminary data.</text>
</comment>
<gene>
    <name evidence="1" type="ORF">A9Q84_21565</name>
</gene>
<proteinExistence type="predicted"/>
<accession>A0A1Y5F242</accession>
<dbReference type="EMBL" id="MAAO01000016">
    <property type="protein sequence ID" value="OUR93095.1"/>
    <property type="molecule type" value="Genomic_DNA"/>
</dbReference>